<dbReference type="OrthoDB" id="692745at2759"/>
<sequence length="117" mass="13610">MPIDAITFQCPLLNSVTIQCSKGDDGIDKMVNAMVANGVSLDRIHTTFYKDIEKSEREERVRVRQEEEKELRILQKTLKANREWIDDDKYATSASDEDDDEDSMDEMFASEYDPDYF</sequence>
<evidence type="ECO:0000256" key="1">
    <source>
        <dbReference type="SAM" id="MobiDB-lite"/>
    </source>
</evidence>
<gene>
    <name evidence="2" type="ORF">BAE44_0012515</name>
</gene>
<proteinExistence type="predicted"/>
<dbReference type="STRING" id="888268.A0A1E5VMW2"/>
<accession>A0A1E5VMW2</accession>
<name>A0A1E5VMW2_9POAL</name>
<evidence type="ECO:0000313" key="3">
    <source>
        <dbReference type="Proteomes" id="UP000095767"/>
    </source>
</evidence>
<dbReference type="Proteomes" id="UP000095767">
    <property type="component" value="Unassembled WGS sequence"/>
</dbReference>
<keyword evidence="3" id="KW-1185">Reference proteome</keyword>
<protein>
    <submittedName>
        <fullName evidence="2">Uncharacterized protein</fullName>
    </submittedName>
</protein>
<feature type="region of interest" description="Disordered" evidence="1">
    <location>
        <begin position="89"/>
        <end position="117"/>
    </location>
</feature>
<feature type="compositionally biased region" description="Acidic residues" evidence="1">
    <location>
        <begin position="95"/>
        <end position="105"/>
    </location>
</feature>
<evidence type="ECO:0000313" key="2">
    <source>
        <dbReference type="EMBL" id="OEL26465.1"/>
    </source>
</evidence>
<comment type="caution">
    <text evidence="2">The sequence shown here is derived from an EMBL/GenBank/DDBJ whole genome shotgun (WGS) entry which is preliminary data.</text>
</comment>
<dbReference type="EMBL" id="LWDX02034563">
    <property type="protein sequence ID" value="OEL26465.1"/>
    <property type="molecule type" value="Genomic_DNA"/>
</dbReference>
<reference evidence="2 3" key="1">
    <citation type="submission" date="2016-09" db="EMBL/GenBank/DDBJ databases">
        <title>The draft genome of Dichanthelium oligosanthes: A C3 panicoid grass species.</title>
        <authorList>
            <person name="Studer A.J."/>
            <person name="Schnable J.C."/>
            <person name="Brutnell T.P."/>
        </authorList>
    </citation>
    <scope>NUCLEOTIDE SEQUENCE [LARGE SCALE GENOMIC DNA]</scope>
    <source>
        <strain evidence="3">cv. Kellogg 1175</strain>
        <tissue evidence="2">Leaf</tissue>
    </source>
</reference>
<dbReference type="AlphaFoldDB" id="A0A1E5VMW2"/>
<organism evidence="2 3">
    <name type="scientific">Dichanthelium oligosanthes</name>
    <dbReference type="NCBI Taxonomy" id="888268"/>
    <lineage>
        <taxon>Eukaryota</taxon>
        <taxon>Viridiplantae</taxon>
        <taxon>Streptophyta</taxon>
        <taxon>Embryophyta</taxon>
        <taxon>Tracheophyta</taxon>
        <taxon>Spermatophyta</taxon>
        <taxon>Magnoliopsida</taxon>
        <taxon>Liliopsida</taxon>
        <taxon>Poales</taxon>
        <taxon>Poaceae</taxon>
        <taxon>PACMAD clade</taxon>
        <taxon>Panicoideae</taxon>
        <taxon>Panicodae</taxon>
        <taxon>Paniceae</taxon>
        <taxon>Dichantheliinae</taxon>
        <taxon>Dichanthelium</taxon>
    </lineage>
</organism>